<dbReference type="InterPro" id="IPR044974">
    <property type="entry name" value="Disease_R_plants"/>
</dbReference>
<evidence type="ECO:0000313" key="7">
    <source>
        <dbReference type="EMBL" id="KAG6628017.1"/>
    </source>
</evidence>
<dbReference type="GO" id="GO:0007165">
    <property type="term" value="P:signal transduction"/>
    <property type="evidence" value="ECO:0007669"/>
    <property type="project" value="InterPro"/>
</dbReference>
<comment type="caution">
    <text evidence="7">The sequence shown here is derived from an EMBL/GenBank/DDBJ whole genome shotgun (WGS) entry which is preliminary data.</text>
</comment>
<dbReference type="AlphaFoldDB" id="A0A8T1NGG4"/>
<protein>
    <recommendedName>
        <fullName evidence="1">ADP-ribosyl cyclase/cyclic ADP-ribose hydrolase</fullName>
        <ecNumber evidence="1">3.2.2.6</ecNumber>
    </recommendedName>
</protein>
<dbReference type="InterPro" id="IPR000157">
    <property type="entry name" value="TIR_dom"/>
</dbReference>
<dbReference type="PROSITE" id="PS50104">
    <property type="entry name" value="TIR"/>
    <property type="match status" value="1"/>
</dbReference>
<dbReference type="Proteomes" id="UP000811609">
    <property type="component" value="Chromosome 15"/>
</dbReference>
<comment type="catalytic activity">
    <reaction evidence="5">
        <text>NAD(+) + H2O = ADP-D-ribose + nicotinamide + H(+)</text>
        <dbReference type="Rhea" id="RHEA:16301"/>
        <dbReference type="ChEBI" id="CHEBI:15377"/>
        <dbReference type="ChEBI" id="CHEBI:15378"/>
        <dbReference type="ChEBI" id="CHEBI:17154"/>
        <dbReference type="ChEBI" id="CHEBI:57540"/>
        <dbReference type="ChEBI" id="CHEBI:57967"/>
        <dbReference type="EC" id="3.2.2.6"/>
    </reaction>
    <physiologicalReaction direction="left-to-right" evidence="5">
        <dbReference type="Rhea" id="RHEA:16302"/>
    </physiologicalReaction>
</comment>
<keyword evidence="2" id="KW-0677">Repeat</keyword>
<accession>A0A8T1NGG4</accession>
<dbReference type="FunFam" id="3.40.50.10140:FF:000007">
    <property type="entry name" value="Disease resistance protein (TIR-NBS-LRR class)"/>
    <property type="match status" value="1"/>
</dbReference>
<name>A0A8T1NGG4_CARIL</name>
<keyword evidence="3" id="KW-0378">Hydrolase</keyword>
<dbReference type="EC" id="3.2.2.6" evidence="1"/>
<dbReference type="Pfam" id="PF23282">
    <property type="entry name" value="WHD_ROQ1"/>
    <property type="match status" value="1"/>
</dbReference>
<dbReference type="GO" id="GO:0061809">
    <property type="term" value="F:NAD+ nucleosidase activity, cyclic ADP-ribose generating"/>
    <property type="evidence" value="ECO:0007669"/>
    <property type="project" value="UniProtKB-EC"/>
</dbReference>
<dbReference type="PANTHER" id="PTHR11017">
    <property type="entry name" value="LEUCINE-RICH REPEAT-CONTAINING PROTEIN"/>
    <property type="match status" value="1"/>
</dbReference>
<dbReference type="FunFam" id="1.10.8.430:FF:000002">
    <property type="entry name" value="Disease resistance protein (TIR-NBS-LRR class)"/>
    <property type="match status" value="1"/>
</dbReference>
<evidence type="ECO:0000313" key="8">
    <source>
        <dbReference type="Proteomes" id="UP000811609"/>
    </source>
</evidence>
<dbReference type="GO" id="GO:0006952">
    <property type="term" value="P:defense response"/>
    <property type="evidence" value="ECO:0007669"/>
    <property type="project" value="InterPro"/>
</dbReference>
<evidence type="ECO:0000256" key="3">
    <source>
        <dbReference type="ARBA" id="ARBA00022801"/>
    </source>
</evidence>
<gene>
    <name evidence="7" type="ORF">CIPAW_15G170500</name>
</gene>
<dbReference type="GO" id="GO:0043531">
    <property type="term" value="F:ADP binding"/>
    <property type="evidence" value="ECO:0007669"/>
    <property type="project" value="InterPro"/>
</dbReference>
<keyword evidence="4" id="KW-0520">NAD</keyword>
<dbReference type="EMBL" id="CM031823">
    <property type="protein sequence ID" value="KAG6628017.1"/>
    <property type="molecule type" value="Genomic_DNA"/>
</dbReference>
<keyword evidence="8" id="KW-1185">Reference proteome</keyword>
<dbReference type="InterPro" id="IPR058192">
    <property type="entry name" value="WHD_ROQ1-like"/>
</dbReference>
<feature type="domain" description="TIR" evidence="6">
    <location>
        <begin position="14"/>
        <end position="179"/>
    </location>
</feature>
<sequence>MASSSSSFSVASPWLYDVFLSFRGEDTRDTFTAHLNHALMEKGIRTFIDEDEVKRGDEISPVLLQAIEDSKISIIVFSENYASSTWCLDELLKILECKKSRQQLVLPVFYRVNPSDIRHQRESFGKALTEHAEKLNGDMKLQMWKAALREVANLSGDHLTNGNEAKFIEGIVQDISRFIESDSYLPVAKYPTGLDSQLRDIMNLHLSLGTNDVRMVGILGLGGIGKTSLAKAIWNSIAFRFEASCFLANVSDHSNRGRGLVRLQETLYSKIFRGRSSLEIDSIDSGINIIKRILHSKRVLLILDGVDHITQLDTLAGACDWFGEGSRIIITTRDQHLLTAHGVDSTYKMKSLNYHDALQLFCWHAFKKQKPVVGYDKFVEQIISYAGSLPLALTVLGSDLYGRSESEWKSSLDKYKQIPHQDIQKILQTSYNRLSEEEKNVFLDIACFFNGQLQLDDVIIKILDSSGFRPNFSIPRLREKCLISEFEGKLQMHDLLRDMGREVVRQESPENPGARSRLFFHRDVREVLEDDIGTNRVEAIVIDFPEGDEIIHLSPNAFKNMKRLRLFRCSNASFSGELNCLPNSIRVLDWLNCPLQSMPSKFRGDNLFILQMNLMVMNFRGSEFLTKISDISRCPNLKQMDFKDCKNLVKVHDSVASLAKLVSSNLSGCNNLKRFPKELVLRDLQFPDALHGSQLSSSGIRRSKL</sequence>
<proteinExistence type="predicted"/>
<dbReference type="Pfam" id="PF00931">
    <property type="entry name" value="NB-ARC"/>
    <property type="match status" value="1"/>
</dbReference>
<organism evidence="7 8">
    <name type="scientific">Carya illinoinensis</name>
    <name type="common">Pecan</name>
    <dbReference type="NCBI Taxonomy" id="32201"/>
    <lineage>
        <taxon>Eukaryota</taxon>
        <taxon>Viridiplantae</taxon>
        <taxon>Streptophyta</taxon>
        <taxon>Embryophyta</taxon>
        <taxon>Tracheophyta</taxon>
        <taxon>Spermatophyta</taxon>
        <taxon>Magnoliopsida</taxon>
        <taxon>eudicotyledons</taxon>
        <taxon>Gunneridae</taxon>
        <taxon>Pentapetalae</taxon>
        <taxon>rosids</taxon>
        <taxon>fabids</taxon>
        <taxon>Fagales</taxon>
        <taxon>Juglandaceae</taxon>
        <taxon>Carya</taxon>
    </lineage>
</organism>
<evidence type="ECO:0000256" key="2">
    <source>
        <dbReference type="ARBA" id="ARBA00022737"/>
    </source>
</evidence>
<evidence type="ECO:0000256" key="4">
    <source>
        <dbReference type="ARBA" id="ARBA00023027"/>
    </source>
</evidence>
<dbReference type="PANTHER" id="PTHR11017:SF570">
    <property type="entry name" value="DISEASE RESISTANCE PROTEIN (TIR-NBS CLASS)-RELATED"/>
    <property type="match status" value="1"/>
</dbReference>
<reference evidence="7" key="1">
    <citation type="submission" date="2020-12" db="EMBL/GenBank/DDBJ databases">
        <title>WGS assembly of Carya illinoinensis cv. Pawnee.</title>
        <authorList>
            <person name="Platts A."/>
            <person name="Shu S."/>
            <person name="Wright S."/>
            <person name="Barry K."/>
            <person name="Edger P."/>
            <person name="Pires J.C."/>
            <person name="Schmutz J."/>
        </authorList>
    </citation>
    <scope>NUCLEOTIDE SEQUENCE</scope>
    <source>
        <tissue evidence="7">Leaf</tissue>
    </source>
</reference>
<evidence type="ECO:0000256" key="1">
    <source>
        <dbReference type="ARBA" id="ARBA00011982"/>
    </source>
</evidence>
<dbReference type="SMART" id="SM00255">
    <property type="entry name" value="TIR"/>
    <property type="match status" value="1"/>
</dbReference>
<evidence type="ECO:0000259" key="6">
    <source>
        <dbReference type="PROSITE" id="PS50104"/>
    </source>
</evidence>
<evidence type="ECO:0000256" key="5">
    <source>
        <dbReference type="ARBA" id="ARBA00047304"/>
    </source>
</evidence>
<dbReference type="InterPro" id="IPR002182">
    <property type="entry name" value="NB-ARC"/>
</dbReference>
<dbReference type="Pfam" id="PF01582">
    <property type="entry name" value="TIR"/>
    <property type="match status" value="1"/>
</dbReference>